<feature type="region of interest" description="Disordered" evidence="1">
    <location>
        <begin position="34"/>
        <end position="71"/>
    </location>
</feature>
<evidence type="ECO:0000256" key="1">
    <source>
        <dbReference type="SAM" id="MobiDB-lite"/>
    </source>
</evidence>
<feature type="compositionally biased region" description="Basic and acidic residues" evidence="1">
    <location>
        <begin position="34"/>
        <end position="53"/>
    </location>
</feature>
<feature type="compositionally biased region" description="Low complexity" evidence="1">
    <location>
        <begin position="59"/>
        <end position="71"/>
    </location>
</feature>
<organism evidence="2">
    <name type="scientific">Arion vulgaris</name>
    <dbReference type="NCBI Taxonomy" id="1028688"/>
    <lineage>
        <taxon>Eukaryota</taxon>
        <taxon>Metazoa</taxon>
        <taxon>Spiralia</taxon>
        <taxon>Lophotrochozoa</taxon>
        <taxon>Mollusca</taxon>
        <taxon>Gastropoda</taxon>
        <taxon>Heterobranchia</taxon>
        <taxon>Euthyneura</taxon>
        <taxon>Panpulmonata</taxon>
        <taxon>Eupulmonata</taxon>
        <taxon>Stylommatophora</taxon>
        <taxon>Helicina</taxon>
        <taxon>Arionoidea</taxon>
        <taxon>Arionidae</taxon>
        <taxon>Arion</taxon>
    </lineage>
</organism>
<protein>
    <submittedName>
        <fullName evidence="2">Uncharacterized protein</fullName>
    </submittedName>
</protein>
<proteinExistence type="predicted"/>
<gene>
    <name evidence="2" type="primary">ORF22533</name>
</gene>
<evidence type="ECO:0000313" key="2">
    <source>
        <dbReference type="EMBL" id="CEK54336.1"/>
    </source>
</evidence>
<feature type="non-terminal residue" evidence="2">
    <location>
        <position position="1"/>
    </location>
</feature>
<accession>A0A0B6YEY4</accession>
<reference evidence="2" key="1">
    <citation type="submission" date="2014-12" db="EMBL/GenBank/DDBJ databases">
        <title>Insight into the proteome of Arion vulgaris.</title>
        <authorList>
            <person name="Aradska J."/>
            <person name="Bulat T."/>
            <person name="Smidak R."/>
            <person name="Sarate P."/>
            <person name="Gangsoo J."/>
            <person name="Sialana F."/>
            <person name="Bilban M."/>
            <person name="Lubec G."/>
        </authorList>
    </citation>
    <scope>NUCLEOTIDE SEQUENCE</scope>
    <source>
        <tissue evidence="2">Skin</tissue>
    </source>
</reference>
<name>A0A0B6YEY4_9EUPU</name>
<sequence length="71" mass="7938">KSKTTLASSGSLHSYRGRYQQDYELGTIILEQPDKAVEPESTVDPDKLMLRPAEEDDTNTWSTSSSSDILF</sequence>
<dbReference type="EMBL" id="HACG01007471">
    <property type="protein sequence ID" value="CEK54336.1"/>
    <property type="molecule type" value="Transcribed_RNA"/>
</dbReference>
<dbReference type="AlphaFoldDB" id="A0A0B6YEY4"/>